<organism evidence="2 3">
    <name type="scientific">Dipteronia sinensis</name>
    <dbReference type="NCBI Taxonomy" id="43782"/>
    <lineage>
        <taxon>Eukaryota</taxon>
        <taxon>Viridiplantae</taxon>
        <taxon>Streptophyta</taxon>
        <taxon>Embryophyta</taxon>
        <taxon>Tracheophyta</taxon>
        <taxon>Spermatophyta</taxon>
        <taxon>Magnoliopsida</taxon>
        <taxon>eudicotyledons</taxon>
        <taxon>Gunneridae</taxon>
        <taxon>Pentapetalae</taxon>
        <taxon>rosids</taxon>
        <taxon>malvids</taxon>
        <taxon>Sapindales</taxon>
        <taxon>Sapindaceae</taxon>
        <taxon>Hippocastanoideae</taxon>
        <taxon>Acereae</taxon>
        <taxon>Dipteronia</taxon>
    </lineage>
</organism>
<dbReference type="Gene3D" id="1.25.10.10">
    <property type="entry name" value="Leucine-rich Repeat Variant"/>
    <property type="match status" value="1"/>
</dbReference>
<dbReference type="GO" id="GO:0019887">
    <property type="term" value="F:protein kinase regulator activity"/>
    <property type="evidence" value="ECO:0007669"/>
    <property type="project" value="TreeGrafter"/>
</dbReference>
<name>A0AAE0A4R5_9ROSI</name>
<dbReference type="Proteomes" id="UP001281410">
    <property type="component" value="Unassembled WGS sequence"/>
</dbReference>
<keyword evidence="3" id="KW-1185">Reference proteome</keyword>
<dbReference type="AlphaFoldDB" id="A0AAE0A4R5"/>
<dbReference type="GO" id="GO:0005829">
    <property type="term" value="C:cytosol"/>
    <property type="evidence" value="ECO:0007669"/>
    <property type="project" value="TreeGrafter"/>
</dbReference>
<reference evidence="2" key="1">
    <citation type="journal article" date="2023" name="Plant J.">
        <title>Genome sequences and population genomics provide insights into the demographic history, inbreeding, and mutation load of two 'living fossil' tree species of Dipteronia.</title>
        <authorList>
            <person name="Feng Y."/>
            <person name="Comes H.P."/>
            <person name="Chen J."/>
            <person name="Zhu S."/>
            <person name="Lu R."/>
            <person name="Zhang X."/>
            <person name="Li P."/>
            <person name="Qiu J."/>
            <person name="Olsen K.M."/>
            <person name="Qiu Y."/>
        </authorList>
    </citation>
    <scope>NUCLEOTIDE SEQUENCE</scope>
    <source>
        <strain evidence="2">NBL</strain>
    </source>
</reference>
<dbReference type="InterPro" id="IPR016024">
    <property type="entry name" value="ARM-type_fold"/>
</dbReference>
<dbReference type="EMBL" id="JANJYJ010000007">
    <property type="protein sequence ID" value="KAK3200745.1"/>
    <property type="molecule type" value="Genomic_DNA"/>
</dbReference>
<comment type="caution">
    <text evidence="2">The sequence shown here is derived from an EMBL/GenBank/DDBJ whole genome shotgun (WGS) entry which is preliminary data.</text>
</comment>
<dbReference type="SUPFAM" id="SSF48371">
    <property type="entry name" value="ARM repeat"/>
    <property type="match status" value="1"/>
</dbReference>
<evidence type="ECO:0000256" key="1">
    <source>
        <dbReference type="ARBA" id="ARBA00022737"/>
    </source>
</evidence>
<dbReference type="GO" id="GO:0006417">
    <property type="term" value="P:regulation of translation"/>
    <property type="evidence" value="ECO:0007669"/>
    <property type="project" value="TreeGrafter"/>
</dbReference>
<protein>
    <submittedName>
        <fullName evidence="2">Uncharacterized protein</fullName>
    </submittedName>
</protein>
<dbReference type="PANTHER" id="PTHR23346:SF7">
    <property type="entry name" value="STALLED RIBOSOME SENSOR GCN1"/>
    <property type="match status" value="1"/>
</dbReference>
<dbReference type="PANTHER" id="PTHR23346">
    <property type="entry name" value="TRANSLATIONAL ACTIVATOR GCN1-RELATED"/>
    <property type="match status" value="1"/>
</dbReference>
<keyword evidence="1" id="KW-0677">Repeat</keyword>
<sequence>MSTTNGPVSRIVDSDLPNFEMVDSTDSLISIASSVFTKRRVRIFCNDVPSLLHNNGHTTIYFIYLFTYPLHLHASDEEKYDLVREGLVIFLGVMAKHLAKDDPKVHTIVEKLLDVLNTPFEPVQRAVSTCLSPLMRSMQLMKSDKYRERRGAAFGFPGVVKGFGISSLKKYKVGAYFTYKYVNPGLVVIVNELEWKIKENKYGSTLISWKHCATSCSIGLEFDGLFRYVIQMLPLLLVSFSDQVVAVREAAHTIMSQLNTQGVKLVLPSL</sequence>
<gene>
    <name evidence="2" type="ORF">Dsin_024160</name>
</gene>
<proteinExistence type="predicted"/>
<evidence type="ECO:0000313" key="2">
    <source>
        <dbReference type="EMBL" id="KAK3200745.1"/>
    </source>
</evidence>
<evidence type="ECO:0000313" key="3">
    <source>
        <dbReference type="Proteomes" id="UP001281410"/>
    </source>
</evidence>
<dbReference type="GO" id="GO:0034198">
    <property type="term" value="P:cellular response to amino acid starvation"/>
    <property type="evidence" value="ECO:0007669"/>
    <property type="project" value="TreeGrafter"/>
</dbReference>
<accession>A0AAE0A4R5</accession>
<dbReference type="InterPro" id="IPR011989">
    <property type="entry name" value="ARM-like"/>
</dbReference>